<keyword evidence="2 6" id="KW-0812">Transmembrane</keyword>
<feature type="transmembrane region" description="Helical" evidence="6">
    <location>
        <begin position="77"/>
        <end position="99"/>
    </location>
</feature>
<dbReference type="Pfam" id="PF07114">
    <property type="entry name" value="TMEM126"/>
    <property type="match status" value="1"/>
</dbReference>
<dbReference type="EMBL" id="JRES01001701">
    <property type="protein sequence ID" value="KNC20847.1"/>
    <property type="molecule type" value="Genomic_DNA"/>
</dbReference>
<keyword evidence="5 6" id="KW-0472">Membrane</keyword>
<comment type="subcellular location">
    <subcellularLocation>
        <location evidence="1">Mitochondrion membrane</location>
        <topology evidence="1">Multi-pass membrane protein</topology>
    </subcellularLocation>
</comment>
<dbReference type="AlphaFoldDB" id="A0A0L0BLC8"/>
<evidence type="ECO:0000313" key="7">
    <source>
        <dbReference type="EMBL" id="KNC20847.1"/>
    </source>
</evidence>
<reference evidence="7 8" key="1">
    <citation type="journal article" date="2015" name="Nat. Commun.">
        <title>Lucilia cuprina genome unlocks parasitic fly biology to underpin future interventions.</title>
        <authorList>
            <person name="Anstead C.A."/>
            <person name="Korhonen P.K."/>
            <person name="Young N.D."/>
            <person name="Hall R.S."/>
            <person name="Jex A.R."/>
            <person name="Murali S.C."/>
            <person name="Hughes D.S."/>
            <person name="Lee S.F."/>
            <person name="Perry T."/>
            <person name="Stroehlein A.J."/>
            <person name="Ansell B.R."/>
            <person name="Breugelmans B."/>
            <person name="Hofmann A."/>
            <person name="Qu J."/>
            <person name="Dugan S."/>
            <person name="Lee S.L."/>
            <person name="Chao H."/>
            <person name="Dinh H."/>
            <person name="Han Y."/>
            <person name="Doddapaneni H.V."/>
            <person name="Worley K.C."/>
            <person name="Muzny D.M."/>
            <person name="Ioannidis P."/>
            <person name="Waterhouse R.M."/>
            <person name="Zdobnov E.M."/>
            <person name="James P.J."/>
            <person name="Bagnall N.H."/>
            <person name="Kotze A.C."/>
            <person name="Gibbs R.A."/>
            <person name="Richards S."/>
            <person name="Batterham P."/>
            <person name="Gasser R.B."/>
        </authorList>
    </citation>
    <scope>NUCLEOTIDE SEQUENCE [LARGE SCALE GENOMIC DNA]</scope>
    <source>
        <strain evidence="7 8">LS</strain>
        <tissue evidence="7">Full body</tissue>
    </source>
</reference>
<dbReference type="Proteomes" id="UP000037069">
    <property type="component" value="Unassembled WGS sequence"/>
</dbReference>
<evidence type="ECO:0000256" key="1">
    <source>
        <dbReference type="ARBA" id="ARBA00004225"/>
    </source>
</evidence>
<feature type="transmembrane region" description="Helical" evidence="6">
    <location>
        <begin position="45"/>
        <end position="65"/>
    </location>
</feature>
<keyword evidence="8" id="KW-1185">Reference proteome</keyword>
<keyword evidence="4" id="KW-0496">Mitochondrion</keyword>
<name>A0A0L0BLC8_LUCCU</name>
<evidence type="ECO:0000256" key="2">
    <source>
        <dbReference type="ARBA" id="ARBA00022692"/>
    </source>
</evidence>
<evidence type="ECO:0000256" key="3">
    <source>
        <dbReference type="ARBA" id="ARBA00022989"/>
    </source>
</evidence>
<evidence type="ECO:0000256" key="5">
    <source>
        <dbReference type="ARBA" id="ARBA00023136"/>
    </source>
</evidence>
<evidence type="ECO:0000313" key="8">
    <source>
        <dbReference type="Proteomes" id="UP000037069"/>
    </source>
</evidence>
<evidence type="ECO:0000256" key="4">
    <source>
        <dbReference type="ARBA" id="ARBA00023128"/>
    </source>
</evidence>
<dbReference type="PANTHER" id="PTHR16296">
    <property type="entry name" value="UNCHARACTERIZED HYPOTHALAMUS PROTEIN HT007"/>
    <property type="match status" value="1"/>
</dbReference>
<dbReference type="STRING" id="7375.A0A0L0BLC8"/>
<dbReference type="GO" id="GO:0032981">
    <property type="term" value="P:mitochondrial respiratory chain complex I assembly"/>
    <property type="evidence" value="ECO:0007669"/>
    <property type="project" value="TreeGrafter"/>
</dbReference>
<dbReference type="GO" id="GO:0031966">
    <property type="term" value="C:mitochondrial membrane"/>
    <property type="evidence" value="ECO:0007669"/>
    <property type="project" value="UniProtKB-SubCell"/>
</dbReference>
<sequence>MALSRARSNEIPKDAVVISEEQALAYQWKIISNWEKLSEVWSLRYTPGIIAAFATGTGIFVNNHYRNKLKLGTYGRFSTYLPIVVIPALFTLSCHKLFVQRSILLQPMSECPTCVQMRAAAFQVGFGVIYPTILAPMAACMFATRHYTYRLPSITENPLEVLQLLKKFTKPIVPILGSILVAQSLATVYLTYKEQEQNIKVLIKMRKFEQQVEQELGI</sequence>
<dbReference type="OrthoDB" id="6234762at2759"/>
<dbReference type="PANTHER" id="PTHR16296:SF2">
    <property type="entry name" value="TRANSMEMBRANE PROTEIN 126A"/>
    <property type="match status" value="1"/>
</dbReference>
<proteinExistence type="predicted"/>
<dbReference type="OMA" id="FATRHFT"/>
<keyword evidence="3 6" id="KW-1133">Transmembrane helix</keyword>
<gene>
    <name evidence="7" type="ORF">FF38_11248</name>
</gene>
<accession>A0A0L0BLC8</accession>
<evidence type="ECO:0000256" key="6">
    <source>
        <dbReference type="SAM" id="Phobius"/>
    </source>
</evidence>
<dbReference type="InterPro" id="IPR009801">
    <property type="entry name" value="TMEM126"/>
</dbReference>
<evidence type="ECO:0008006" key="9">
    <source>
        <dbReference type="Google" id="ProtNLM"/>
    </source>
</evidence>
<protein>
    <recommendedName>
        <fullName evidence="9">Transmembrane protein 126A</fullName>
    </recommendedName>
</protein>
<organism evidence="7 8">
    <name type="scientific">Lucilia cuprina</name>
    <name type="common">Green bottle fly</name>
    <name type="synonym">Australian sheep blowfly</name>
    <dbReference type="NCBI Taxonomy" id="7375"/>
    <lineage>
        <taxon>Eukaryota</taxon>
        <taxon>Metazoa</taxon>
        <taxon>Ecdysozoa</taxon>
        <taxon>Arthropoda</taxon>
        <taxon>Hexapoda</taxon>
        <taxon>Insecta</taxon>
        <taxon>Pterygota</taxon>
        <taxon>Neoptera</taxon>
        <taxon>Endopterygota</taxon>
        <taxon>Diptera</taxon>
        <taxon>Brachycera</taxon>
        <taxon>Muscomorpha</taxon>
        <taxon>Oestroidea</taxon>
        <taxon>Calliphoridae</taxon>
        <taxon>Luciliinae</taxon>
        <taxon>Lucilia</taxon>
    </lineage>
</organism>
<feature type="transmembrane region" description="Helical" evidence="6">
    <location>
        <begin position="120"/>
        <end position="144"/>
    </location>
</feature>
<comment type="caution">
    <text evidence="7">The sequence shown here is derived from an EMBL/GenBank/DDBJ whole genome shotgun (WGS) entry which is preliminary data.</text>
</comment>
<feature type="transmembrane region" description="Helical" evidence="6">
    <location>
        <begin position="172"/>
        <end position="192"/>
    </location>
</feature>